<feature type="transmembrane region" description="Helical" evidence="1">
    <location>
        <begin position="433"/>
        <end position="454"/>
    </location>
</feature>
<keyword evidence="1" id="KW-0812">Transmembrane</keyword>
<dbReference type="InterPro" id="IPR011642">
    <property type="entry name" value="Gate_dom"/>
</dbReference>
<feature type="transmembrane region" description="Helical" evidence="1">
    <location>
        <begin position="16"/>
        <end position="34"/>
    </location>
</feature>
<dbReference type="EMBL" id="LEOY01000002">
    <property type="protein sequence ID" value="RBR31619.1"/>
    <property type="molecule type" value="Genomic_DNA"/>
</dbReference>
<evidence type="ECO:0000256" key="1">
    <source>
        <dbReference type="SAM" id="Phobius"/>
    </source>
</evidence>
<keyword evidence="1" id="KW-0472">Membrane</keyword>
<comment type="caution">
    <text evidence="3">The sequence shown here is derived from an EMBL/GenBank/DDBJ whole genome shotgun (WGS) entry which is preliminary data.</text>
</comment>
<reference evidence="3 4" key="1">
    <citation type="submission" date="2015-06" db="EMBL/GenBank/DDBJ databases">
        <title>The Genome Sequence of Enterococcus cecorum 170AEA1.</title>
        <authorList>
            <consortium name="The Broad Institute Genomics Platform"/>
            <consortium name="The Broad Institute Genome Sequencing Center for Infectious Disease"/>
            <person name="Earl A.M."/>
            <person name="Van Tyne D."/>
            <person name="Lebreton F."/>
            <person name="Saavedra J.T."/>
            <person name="Gilmore M.S."/>
            <person name="Manson McGuire A."/>
            <person name="Clock S."/>
            <person name="Crupain M."/>
            <person name="Rangan U."/>
            <person name="Young S."/>
            <person name="Abouelleil A."/>
            <person name="Cao P."/>
            <person name="Chapman S.B."/>
            <person name="Griggs A."/>
            <person name="Priest M."/>
            <person name="Shea T."/>
            <person name="Wortman J."/>
            <person name="Nusbaum C."/>
            <person name="Birren B."/>
        </authorList>
    </citation>
    <scope>NUCLEOTIDE SEQUENCE [LARGE SCALE GENOMIC DNA]</scope>
    <source>
        <strain evidence="3 4">170AEA1</strain>
    </source>
</reference>
<feature type="transmembrane region" description="Helical" evidence="1">
    <location>
        <begin position="62"/>
        <end position="83"/>
    </location>
</feature>
<dbReference type="AlphaFoldDB" id="A0A366SIE3"/>
<protein>
    <recommendedName>
        <fullName evidence="2">Nucleoside transporter/FeoB GTPase Gate domain-containing protein</fullName>
    </recommendedName>
</protein>
<name>A0A366SIE3_9ENTE</name>
<sequence length="455" mass="51198">MEKTNKNLLEYNSKDVLKFISASFVGVFLFLIPIPKEKTFTIFVGVIIDKLQFVLSKGPFDYLSLLLFLFISISLFCTIFGFFSTKNIIYNREINNIFRPKGFYLFSRIVGIVFYYMIYFNIGPECIIGASTGEEMLGVSKILISVVFIIAFAMPLLTDFGIMEFVGVLVQKFVRFIFTCPGRSAIDLMTSWLGASSAGALLTVRQFELGYYSTREALTITTNFSLVSIPFCFVISKIMKLEGYFTIWYVCICITCFVLAIIVPRLWPLRSIPNTYNEGVGDQSAEITPEGYHPVKWGLYLASKRASHSSVSTVVRSGLYVYCSVFLDLIPLVIAWGTIMLAVIKYTPVFQIVSIPFGYYMQLLGIEDAMKLSSSVLVGFGDMYIPPLLLANEPALSSRFILGVVTTSQIIYLTEIGAIILKSPMKVNIFQLFIIFIERTIIALPIAVILFKLFL</sequence>
<gene>
    <name evidence="3" type="ORF">EB18_00041</name>
</gene>
<accession>A0A366SIE3</accession>
<proteinExistence type="predicted"/>
<feature type="transmembrane region" description="Helical" evidence="1">
    <location>
        <begin position="400"/>
        <end position="421"/>
    </location>
</feature>
<organism evidence="3 4">
    <name type="scientific">Enterococcus cecorum</name>
    <dbReference type="NCBI Taxonomy" id="44008"/>
    <lineage>
        <taxon>Bacteria</taxon>
        <taxon>Bacillati</taxon>
        <taxon>Bacillota</taxon>
        <taxon>Bacilli</taxon>
        <taxon>Lactobacillales</taxon>
        <taxon>Enterococcaceae</taxon>
        <taxon>Enterococcus</taxon>
    </lineage>
</organism>
<feature type="transmembrane region" description="Helical" evidence="1">
    <location>
        <begin position="142"/>
        <end position="163"/>
    </location>
</feature>
<keyword evidence="1" id="KW-1133">Transmembrane helix</keyword>
<feature type="domain" description="Nucleoside transporter/FeoB GTPase Gate" evidence="2">
    <location>
        <begin position="143"/>
        <end position="239"/>
    </location>
</feature>
<dbReference type="Pfam" id="PF07670">
    <property type="entry name" value="Gate"/>
    <property type="match status" value="1"/>
</dbReference>
<dbReference type="RefSeq" id="WP_113783499.1">
    <property type="nucleotide sequence ID" value="NZ_JAKUDU010000043.1"/>
</dbReference>
<evidence type="ECO:0000259" key="2">
    <source>
        <dbReference type="Pfam" id="PF07670"/>
    </source>
</evidence>
<feature type="transmembrane region" description="Helical" evidence="1">
    <location>
        <begin position="247"/>
        <end position="267"/>
    </location>
</feature>
<feature type="transmembrane region" description="Helical" evidence="1">
    <location>
        <begin position="103"/>
        <end position="122"/>
    </location>
</feature>
<evidence type="ECO:0000313" key="3">
    <source>
        <dbReference type="EMBL" id="RBR31619.1"/>
    </source>
</evidence>
<feature type="transmembrane region" description="Helical" evidence="1">
    <location>
        <begin position="319"/>
        <end position="344"/>
    </location>
</feature>
<evidence type="ECO:0000313" key="4">
    <source>
        <dbReference type="Proteomes" id="UP000252800"/>
    </source>
</evidence>
<dbReference type="Proteomes" id="UP000252800">
    <property type="component" value="Unassembled WGS sequence"/>
</dbReference>